<dbReference type="Pfam" id="PF19690">
    <property type="entry name" value="DUF6191"/>
    <property type="match status" value="1"/>
</dbReference>
<evidence type="ECO:0000313" key="2">
    <source>
        <dbReference type="Proteomes" id="UP000184501"/>
    </source>
</evidence>
<organism evidence="1 2">
    <name type="scientific">Streptoalloteichus hindustanus</name>
    <dbReference type="NCBI Taxonomy" id="2017"/>
    <lineage>
        <taxon>Bacteria</taxon>
        <taxon>Bacillati</taxon>
        <taxon>Actinomycetota</taxon>
        <taxon>Actinomycetes</taxon>
        <taxon>Pseudonocardiales</taxon>
        <taxon>Pseudonocardiaceae</taxon>
        <taxon>Streptoalloteichus</taxon>
    </lineage>
</organism>
<proteinExistence type="predicted"/>
<dbReference type="EMBL" id="FQVN01000012">
    <property type="protein sequence ID" value="SHG67980.1"/>
    <property type="molecule type" value="Genomic_DNA"/>
</dbReference>
<dbReference type="OrthoDB" id="4565272at2"/>
<gene>
    <name evidence="1" type="ORF">SAMN05444320_11243</name>
</gene>
<keyword evidence="2" id="KW-1185">Reference proteome</keyword>
<evidence type="ECO:0000313" key="1">
    <source>
        <dbReference type="EMBL" id="SHG67980.1"/>
    </source>
</evidence>
<sequence>MSLGELFDPSSRFEREQRQWTQFYRREQNEAADGPLDLDSGVVRLRLPAATDDAG</sequence>
<dbReference type="InterPro" id="IPR045684">
    <property type="entry name" value="DUF6191"/>
</dbReference>
<accession>A0A1M5LSV4</accession>
<reference evidence="1 2" key="1">
    <citation type="submission" date="2016-11" db="EMBL/GenBank/DDBJ databases">
        <authorList>
            <person name="Jaros S."/>
            <person name="Januszkiewicz K."/>
            <person name="Wedrychowicz H."/>
        </authorList>
    </citation>
    <scope>NUCLEOTIDE SEQUENCE [LARGE SCALE GENOMIC DNA]</scope>
    <source>
        <strain evidence="1 2">DSM 44523</strain>
    </source>
</reference>
<protein>
    <submittedName>
        <fullName evidence="1">Uncharacterized protein</fullName>
    </submittedName>
</protein>
<name>A0A1M5LSV4_STRHI</name>
<dbReference type="Proteomes" id="UP000184501">
    <property type="component" value="Unassembled WGS sequence"/>
</dbReference>
<dbReference type="AlphaFoldDB" id="A0A1M5LSV4"/>
<dbReference type="RefSeq" id="WP_159447797.1">
    <property type="nucleotide sequence ID" value="NZ_FQVN01000012.1"/>
</dbReference>